<evidence type="ECO:0000256" key="19">
    <source>
        <dbReference type="SAM" id="Phobius"/>
    </source>
</evidence>
<comment type="catalytic activity">
    <reaction evidence="12">
        <text>L-histidine(out) + L-arginine(in) = L-histidine(in) + L-arginine(out)</text>
        <dbReference type="Rhea" id="RHEA:71063"/>
        <dbReference type="ChEBI" id="CHEBI:32682"/>
        <dbReference type="ChEBI" id="CHEBI:57595"/>
    </reaction>
    <physiologicalReaction direction="left-to-right" evidence="12">
        <dbReference type="Rhea" id="RHEA:71064"/>
    </physiologicalReaction>
</comment>
<dbReference type="InterPro" id="IPR002293">
    <property type="entry name" value="AA/rel_permease1"/>
</dbReference>
<dbReference type="InterPro" id="IPR050598">
    <property type="entry name" value="AminoAcid_Transporter"/>
</dbReference>
<feature type="transmembrane region" description="Helical" evidence="19">
    <location>
        <begin position="54"/>
        <end position="78"/>
    </location>
</feature>
<dbReference type="GO" id="GO:0015179">
    <property type="term" value="F:L-amino acid transmembrane transporter activity"/>
    <property type="evidence" value="ECO:0007669"/>
    <property type="project" value="TreeGrafter"/>
</dbReference>
<proteinExistence type="evidence at transcript level"/>
<evidence type="ECO:0000313" key="20">
    <source>
        <dbReference type="EMBL" id="CAB3266337.1"/>
    </source>
</evidence>
<comment type="subcellular location">
    <subcellularLocation>
        <location evidence="1">Apical cell membrane</location>
        <topology evidence="1">Multi-pass membrane protein</topology>
    </subcellularLocation>
</comment>
<evidence type="ECO:0000256" key="16">
    <source>
        <dbReference type="ARBA" id="ARBA00079910"/>
    </source>
</evidence>
<gene>
    <name evidence="20" type="primary">Slc7a9-001</name>
</gene>
<accession>A0A6F9DSB1</accession>
<evidence type="ECO:0000256" key="2">
    <source>
        <dbReference type="ARBA" id="ARBA00009523"/>
    </source>
</evidence>
<comment type="catalytic activity">
    <reaction evidence="13">
        <text>L-cysteine(out) + L-arginine(in) = L-cysteine(in) + L-arginine(out)</text>
        <dbReference type="Rhea" id="RHEA:71071"/>
        <dbReference type="ChEBI" id="CHEBI:32682"/>
        <dbReference type="ChEBI" id="CHEBI:35235"/>
    </reaction>
    <physiologicalReaction direction="left-to-right" evidence="13">
        <dbReference type="Rhea" id="RHEA:71072"/>
    </physiologicalReaction>
</comment>
<comment type="catalytic activity">
    <reaction evidence="14">
        <text>L-leucine(out) + L-arginine(in) = L-leucine(in) + L-arginine(out)</text>
        <dbReference type="Rhea" id="RHEA:71059"/>
        <dbReference type="ChEBI" id="CHEBI:32682"/>
        <dbReference type="ChEBI" id="CHEBI:57427"/>
    </reaction>
    <physiologicalReaction direction="left-to-right" evidence="14">
        <dbReference type="Rhea" id="RHEA:71060"/>
    </physiologicalReaction>
</comment>
<organism evidence="20">
    <name type="scientific">Phallusia mammillata</name>
    <dbReference type="NCBI Taxonomy" id="59560"/>
    <lineage>
        <taxon>Eukaryota</taxon>
        <taxon>Metazoa</taxon>
        <taxon>Chordata</taxon>
        <taxon>Tunicata</taxon>
        <taxon>Ascidiacea</taxon>
        <taxon>Phlebobranchia</taxon>
        <taxon>Ascidiidae</taxon>
        <taxon>Phallusia</taxon>
    </lineage>
</organism>
<keyword evidence="4" id="KW-1003">Cell membrane</keyword>
<feature type="transmembrane region" description="Helical" evidence="19">
    <location>
        <begin position="373"/>
        <end position="391"/>
    </location>
</feature>
<feature type="transmembrane region" description="Helical" evidence="19">
    <location>
        <begin position="290"/>
        <end position="322"/>
    </location>
</feature>
<feature type="transmembrane region" description="Helical" evidence="19">
    <location>
        <begin position="90"/>
        <end position="111"/>
    </location>
</feature>
<keyword evidence="6 19" id="KW-0812">Transmembrane</keyword>
<evidence type="ECO:0000256" key="13">
    <source>
        <dbReference type="ARBA" id="ARBA00052179"/>
    </source>
</evidence>
<sequence>MQSAGKEKEKVSDGSVKLHRQVGFVGAVSLIVGTIIGSGIFISPKGVFRNAGSVGTGLLMWFACGVLSTFGALCYTELGTMIPKSGGEFPILLESFGPIPAYLFAWTATVILKPSSLTLLALTFAKYALAPVYGDCDNVPGMATKLVGAVVILTVVFVNCYSVKLSTRIVTFFGIGKIISLVIVIIGGIVFLAKGHTEHFDDAFSGPPPGVREISLGLYQGLWAFDGWNQLNYVVEELKNPYKTLPRAIITSMAIVTGLYLLTNVAYLSVMSLEELLISPAVGATFGDRVLGVMVWVIPVSVTCSVFGTCLGSCFTAGRISYVAAREGHFNQVLSMIHVKKCTPAPSVILNGCIALLMIIPNDFDSLINYYSFANWAFYFLAAMALLYFRYERPNAHRPVKVPIVVPIIFCLACLYLILAPIIDEPQIQYLLAVCTVFFGLVFYIPFVHFKLRSETIRSLNRFMQKLMMVTTPDSDS</sequence>
<feature type="transmembrane region" description="Helical" evidence="19">
    <location>
        <begin position="429"/>
        <end position="450"/>
    </location>
</feature>
<feature type="transmembrane region" description="Helical" evidence="19">
    <location>
        <begin position="248"/>
        <end position="270"/>
    </location>
</feature>
<feature type="transmembrane region" description="Helical" evidence="19">
    <location>
        <begin position="146"/>
        <end position="164"/>
    </location>
</feature>
<comment type="catalytic activity">
    <reaction evidence="10">
        <text>L-lysine(out) + L-arginine(in) = L-lysine(in) + L-arginine(out)</text>
        <dbReference type="Rhea" id="RHEA:70827"/>
        <dbReference type="ChEBI" id="CHEBI:32551"/>
        <dbReference type="ChEBI" id="CHEBI:32682"/>
    </reaction>
    <physiologicalReaction direction="left-to-right" evidence="10">
        <dbReference type="Rhea" id="RHEA:70828"/>
    </physiologicalReaction>
</comment>
<reference evidence="20" key="1">
    <citation type="submission" date="2020-04" db="EMBL/GenBank/DDBJ databases">
        <authorList>
            <person name="Neveu A P."/>
        </authorList>
    </citation>
    <scope>NUCLEOTIDE SEQUENCE</scope>
    <source>
        <tissue evidence="20">Whole embryo</tissue>
    </source>
</reference>
<keyword evidence="5" id="KW-0597">Phosphoprotein</keyword>
<dbReference type="Pfam" id="PF13520">
    <property type="entry name" value="AA_permease_2"/>
    <property type="match status" value="1"/>
</dbReference>
<evidence type="ECO:0000256" key="4">
    <source>
        <dbReference type="ARBA" id="ARBA00022475"/>
    </source>
</evidence>
<protein>
    <recommendedName>
        <fullName evidence="15">b(0,+)-type amino acid transporter 1</fullName>
    </recommendedName>
    <alternativeName>
        <fullName evidence="16">Glycoprotein-associated amino acid transporter b0,+AT1</fullName>
    </alternativeName>
    <alternativeName>
        <fullName evidence="17">Solute carrier family 7 member 9</fullName>
    </alternativeName>
</protein>
<comment type="similarity">
    <text evidence="2">Belongs to the amino acid-polyamine-organocation (APC) superfamily.</text>
</comment>
<keyword evidence="3" id="KW-0813">Transport</keyword>
<comment type="catalytic activity">
    <reaction evidence="18">
        <text>L-phenylalanine(out) + L-arginine(in) = L-phenylalanine(in) + L-arginine(out)</text>
        <dbReference type="Rhea" id="RHEA:71067"/>
        <dbReference type="ChEBI" id="CHEBI:32682"/>
        <dbReference type="ChEBI" id="CHEBI:58095"/>
    </reaction>
    <physiologicalReaction direction="left-to-right" evidence="18">
        <dbReference type="Rhea" id="RHEA:71068"/>
    </physiologicalReaction>
</comment>
<dbReference type="EMBL" id="LR790475">
    <property type="protein sequence ID" value="CAB3266337.1"/>
    <property type="molecule type" value="mRNA"/>
</dbReference>
<evidence type="ECO:0000256" key="14">
    <source>
        <dbReference type="ARBA" id="ARBA00052732"/>
    </source>
</evidence>
<feature type="transmembrane region" description="Helical" evidence="19">
    <location>
        <begin position="403"/>
        <end position="423"/>
    </location>
</feature>
<evidence type="ECO:0000256" key="18">
    <source>
        <dbReference type="ARBA" id="ARBA00093193"/>
    </source>
</evidence>
<evidence type="ECO:0000256" key="6">
    <source>
        <dbReference type="ARBA" id="ARBA00022692"/>
    </source>
</evidence>
<evidence type="ECO:0000256" key="10">
    <source>
        <dbReference type="ARBA" id="ARBA00051323"/>
    </source>
</evidence>
<evidence type="ECO:0000256" key="17">
    <source>
        <dbReference type="ARBA" id="ARBA00083296"/>
    </source>
</evidence>
<evidence type="ECO:0000256" key="15">
    <source>
        <dbReference type="ARBA" id="ARBA00074336"/>
    </source>
</evidence>
<evidence type="ECO:0000256" key="11">
    <source>
        <dbReference type="ARBA" id="ARBA00051814"/>
    </source>
</evidence>
<evidence type="ECO:0000256" key="8">
    <source>
        <dbReference type="ARBA" id="ARBA00023136"/>
    </source>
</evidence>
<dbReference type="GO" id="GO:0016324">
    <property type="term" value="C:apical plasma membrane"/>
    <property type="evidence" value="ECO:0007669"/>
    <property type="project" value="UniProtKB-SubCell"/>
</dbReference>
<dbReference type="PANTHER" id="PTHR11785:SF512">
    <property type="entry name" value="SOBREMESA, ISOFORM B"/>
    <property type="match status" value="1"/>
</dbReference>
<keyword evidence="8 19" id="KW-0472">Membrane</keyword>
<dbReference type="AlphaFoldDB" id="A0A6F9DSB1"/>
<comment type="catalytic activity">
    <reaction evidence="11">
        <text>L-cystine(out) + L-arginine(in) = L-cystine(in) + L-arginine(out)</text>
        <dbReference type="Rhea" id="RHEA:71075"/>
        <dbReference type="ChEBI" id="CHEBI:32682"/>
        <dbReference type="ChEBI" id="CHEBI:35491"/>
    </reaction>
    <physiologicalReaction direction="left-to-right" evidence="11">
        <dbReference type="Rhea" id="RHEA:71076"/>
    </physiologicalReaction>
</comment>
<evidence type="ECO:0000256" key="3">
    <source>
        <dbReference type="ARBA" id="ARBA00022448"/>
    </source>
</evidence>
<evidence type="ECO:0000256" key="9">
    <source>
        <dbReference type="ARBA" id="ARBA00023157"/>
    </source>
</evidence>
<name>A0A6F9DSB1_9ASCI</name>
<keyword evidence="9" id="KW-1015">Disulfide bond</keyword>
<evidence type="ECO:0000256" key="12">
    <source>
        <dbReference type="ARBA" id="ARBA00051835"/>
    </source>
</evidence>
<feature type="transmembrane region" description="Helical" evidence="19">
    <location>
        <begin position="170"/>
        <end position="193"/>
    </location>
</feature>
<dbReference type="Gene3D" id="1.20.1740.10">
    <property type="entry name" value="Amino acid/polyamine transporter I"/>
    <property type="match status" value="1"/>
</dbReference>
<dbReference type="PIRSF" id="PIRSF006060">
    <property type="entry name" value="AA_transporter"/>
    <property type="match status" value="1"/>
</dbReference>
<evidence type="ECO:0000256" key="1">
    <source>
        <dbReference type="ARBA" id="ARBA00004424"/>
    </source>
</evidence>
<dbReference type="FunFam" id="1.20.1740.10:FF:000015">
    <property type="entry name" value="B(0,+)-type amino acid transporter 1"/>
    <property type="match status" value="1"/>
</dbReference>
<keyword evidence="7 19" id="KW-1133">Transmembrane helix</keyword>
<dbReference type="PANTHER" id="PTHR11785">
    <property type="entry name" value="AMINO ACID TRANSPORTER"/>
    <property type="match status" value="1"/>
</dbReference>
<evidence type="ECO:0000256" key="7">
    <source>
        <dbReference type="ARBA" id="ARBA00022989"/>
    </source>
</evidence>
<evidence type="ECO:0000256" key="5">
    <source>
        <dbReference type="ARBA" id="ARBA00022553"/>
    </source>
</evidence>
<feature type="transmembrane region" description="Helical" evidence="19">
    <location>
        <begin position="21"/>
        <end position="42"/>
    </location>
</feature>